<gene>
    <name evidence="2" type="ORF">HUE87_01560</name>
</gene>
<keyword evidence="1" id="KW-0472">Membrane</keyword>
<evidence type="ECO:0000313" key="2">
    <source>
        <dbReference type="EMBL" id="QOY54959.1"/>
    </source>
</evidence>
<evidence type="ECO:0000256" key="1">
    <source>
        <dbReference type="SAM" id="Phobius"/>
    </source>
</evidence>
<sequence>MKEIFIKNKKLIFRSLGVLFLIVGFIVYFWTTPKKGFTQNEIAAANVARMEAHAMRSTGNSKKSSKSSSAKILEELKNTQAKQREYLTIVTIIFGIGFLGYSFVNAKNDSEQ</sequence>
<dbReference type="EMBL" id="CP054493">
    <property type="protein sequence ID" value="QOY54959.1"/>
    <property type="molecule type" value="Genomic_DNA"/>
</dbReference>
<feature type="transmembrane region" description="Helical" evidence="1">
    <location>
        <begin position="12"/>
        <end position="31"/>
    </location>
</feature>
<evidence type="ECO:0000313" key="3">
    <source>
        <dbReference type="Proteomes" id="UP000593836"/>
    </source>
</evidence>
<keyword evidence="1" id="KW-1133">Transmembrane helix</keyword>
<keyword evidence="3" id="KW-1185">Reference proteome</keyword>
<dbReference type="RefSeq" id="WP_194367001.1">
    <property type="nucleotide sequence ID" value="NZ_CP054493.1"/>
</dbReference>
<keyword evidence="1" id="KW-0812">Transmembrane</keyword>
<dbReference type="KEGG" id="smas:HUE87_01560"/>
<reference evidence="2 3" key="1">
    <citation type="submission" date="2020-05" db="EMBL/GenBank/DDBJ databases">
        <title>Sulfurimonas marisnigri, sp. nov., and Sulfurimonas baltica, sp. nov., manganese oxide reducing chemolithoautotrophs of the class Epsilonproteobacteria isolated from the pelagic redoxclines of the Black and Baltic Seas and emended description of the genus Sulfurimonas.</title>
        <authorList>
            <person name="Henkel J.V."/>
            <person name="Laudan C."/>
            <person name="Werner J."/>
            <person name="Neu T."/>
            <person name="Plewe S."/>
            <person name="Sproer C."/>
            <person name="Bunk B."/>
            <person name="Schulz-Vogt H.N."/>
        </authorList>
    </citation>
    <scope>NUCLEOTIDE SEQUENCE [LARGE SCALE GENOMIC DNA]</scope>
    <source>
        <strain evidence="2 3">SoZ1</strain>
    </source>
</reference>
<feature type="transmembrane region" description="Helical" evidence="1">
    <location>
        <begin position="86"/>
        <end position="104"/>
    </location>
</feature>
<dbReference type="Proteomes" id="UP000593836">
    <property type="component" value="Chromosome"/>
</dbReference>
<protein>
    <submittedName>
        <fullName evidence="2">Uncharacterized protein</fullName>
    </submittedName>
</protein>
<name>A0A7S7RQT4_9BACT</name>
<organism evidence="2 3">
    <name type="scientific">Candidatus Sulfurimonas marisnigri</name>
    <dbReference type="NCBI Taxonomy" id="2740405"/>
    <lineage>
        <taxon>Bacteria</taxon>
        <taxon>Pseudomonadati</taxon>
        <taxon>Campylobacterota</taxon>
        <taxon>Epsilonproteobacteria</taxon>
        <taxon>Campylobacterales</taxon>
        <taxon>Sulfurimonadaceae</taxon>
        <taxon>Sulfurimonas</taxon>
    </lineage>
</organism>
<dbReference type="AlphaFoldDB" id="A0A7S7RQT4"/>
<accession>A0A7S7RQT4</accession>
<proteinExistence type="predicted"/>